<evidence type="ECO:0000313" key="3">
    <source>
        <dbReference type="Proteomes" id="UP000314294"/>
    </source>
</evidence>
<dbReference type="AlphaFoldDB" id="A0A4Z2GUC4"/>
<dbReference type="EMBL" id="SRLO01000411">
    <property type="protein sequence ID" value="TNN57198.1"/>
    <property type="molecule type" value="Genomic_DNA"/>
</dbReference>
<sequence>MLDVKSQSTYQVALQADELHPGLLVPVGVASENLDELHQVGAELVAALQDAQHRDAVPEVLRDVAGQTLHPAGTSMRQRPVFDVFFFAADERREERLGGGGAVLTEGPRSDGLEPLEEVDVALQLLQLQLQLVAVLHGSLLPLFCQEVVELLLLPPLFFIALLQVLGLLAKRVPNMADNLTDCKKTFFLVYLGTSPEFSRSCLCPFLVSTQVGRGFMGTAVAVLMKSLVVWMPMGGMSVFRGTAAFFPVQV</sequence>
<reference evidence="2 3" key="1">
    <citation type="submission" date="2019-03" db="EMBL/GenBank/DDBJ databases">
        <title>First draft genome of Liparis tanakae, snailfish: a comprehensive survey of snailfish specific genes.</title>
        <authorList>
            <person name="Kim W."/>
            <person name="Song I."/>
            <person name="Jeong J.-H."/>
            <person name="Kim D."/>
            <person name="Kim S."/>
            <person name="Ryu S."/>
            <person name="Song J.Y."/>
            <person name="Lee S.K."/>
        </authorList>
    </citation>
    <scope>NUCLEOTIDE SEQUENCE [LARGE SCALE GENOMIC DNA]</scope>
    <source>
        <tissue evidence="2">Muscle</tissue>
    </source>
</reference>
<comment type="caution">
    <text evidence="2">The sequence shown here is derived from an EMBL/GenBank/DDBJ whole genome shotgun (WGS) entry which is preliminary data.</text>
</comment>
<organism evidence="2 3">
    <name type="scientific">Liparis tanakae</name>
    <name type="common">Tanaka's snailfish</name>
    <dbReference type="NCBI Taxonomy" id="230148"/>
    <lineage>
        <taxon>Eukaryota</taxon>
        <taxon>Metazoa</taxon>
        <taxon>Chordata</taxon>
        <taxon>Craniata</taxon>
        <taxon>Vertebrata</taxon>
        <taxon>Euteleostomi</taxon>
        <taxon>Actinopterygii</taxon>
        <taxon>Neopterygii</taxon>
        <taxon>Teleostei</taxon>
        <taxon>Neoteleostei</taxon>
        <taxon>Acanthomorphata</taxon>
        <taxon>Eupercaria</taxon>
        <taxon>Perciformes</taxon>
        <taxon>Cottioidei</taxon>
        <taxon>Cottales</taxon>
        <taxon>Liparidae</taxon>
        <taxon>Liparis</taxon>
    </lineage>
</organism>
<keyword evidence="1" id="KW-0472">Membrane</keyword>
<dbReference type="Proteomes" id="UP000314294">
    <property type="component" value="Unassembled WGS sequence"/>
</dbReference>
<keyword evidence="3" id="KW-1185">Reference proteome</keyword>
<evidence type="ECO:0000313" key="2">
    <source>
        <dbReference type="EMBL" id="TNN57198.1"/>
    </source>
</evidence>
<gene>
    <name evidence="2" type="ORF">EYF80_032628</name>
</gene>
<protein>
    <submittedName>
        <fullName evidence="2">Uncharacterized protein</fullName>
    </submittedName>
</protein>
<name>A0A4Z2GUC4_9TELE</name>
<proteinExistence type="predicted"/>
<evidence type="ECO:0000256" key="1">
    <source>
        <dbReference type="SAM" id="Phobius"/>
    </source>
</evidence>
<keyword evidence="1" id="KW-1133">Transmembrane helix</keyword>
<keyword evidence="1" id="KW-0812">Transmembrane</keyword>
<feature type="transmembrane region" description="Helical" evidence="1">
    <location>
        <begin position="151"/>
        <end position="170"/>
    </location>
</feature>
<accession>A0A4Z2GUC4</accession>